<dbReference type="Proteomes" id="UP000614350">
    <property type="component" value="Unassembled WGS sequence"/>
</dbReference>
<dbReference type="EMBL" id="JACSEA010000001">
    <property type="protein sequence ID" value="KAF7412544.1"/>
    <property type="molecule type" value="Genomic_DNA"/>
</dbReference>
<proteinExistence type="predicted"/>
<gene>
    <name evidence="1" type="ORF">HZH66_001440</name>
</gene>
<evidence type="ECO:0000313" key="1">
    <source>
        <dbReference type="EMBL" id="KAF7412544.1"/>
    </source>
</evidence>
<keyword evidence="2" id="KW-1185">Reference proteome</keyword>
<dbReference type="AlphaFoldDB" id="A0A834KWK1"/>
<name>A0A834KWK1_VESVU</name>
<comment type="caution">
    <text evidence="1">The sequence shown here is derived from an EMBL/GenBank/DDBJ whole genome shotgun (WGS) entry which is preliminary data.</text>
</comment>
<accession>A0A834KWK1</accession>
<evidence type="ECO:0000313" key="2">
    <source>
        <dbReference type="Proteomes" id="UP000614350"/>
    </source>
</evidence>
<sequence>MRGVECIGGQLRRGASRCAWFLTNRGLTSMYLSKDRGVPPSWKQLDAEASSDELESRKRVLESSPEDFTIVVLHPR</sequence>
<protein>
    <submittedName>
        <fullName evidence="1">Uncharacterized protein</fullName>
    </submittedName>
</protein>
<organism evidence="1 2">
    <name type="scientific">Vespula vulgaris</name>
    <name type="common">Yellow jacket</name>
    <name type="synonym">Wasp</name>
    <dbReference type="NCBI Taxonomy" id="7454"/>
    <lineage>
        <taxon>Eukaryota</taxon>
        <taxon>Metazoa</taxon>
        <taxon>Ecdysozoa</taxon>
        <taxon>Arthropoda</taxon>
        <taxon>Hexapoda</taxon>
        <taxon>Insecta</taxon>
        <taxon>Pterygota</taxon>
        <taxon>Neoptera</taxon>
        <taxon>Endopterygota</taxon>
        <taxon>Hymenoptera</taxon>
        <taxon>Apocrita</taxon>
        <taxon>Aculeata</taxon>
        <taxon>Vespoidea</taxon>
        <taxon>Vespidae</taxon>
        <taxon>Vespinae</taxon>
        <taxon>Vespula</taxon>
    </lineage>
</organism>
<reference evidence="1" key="1">
    <citation type="journal article" date="2020" name="G3 (Bethesda)">
        <title>High-Quality Assemblies for Three Invasive Social Wasps from the &lt;i&gt;Vespula&lt;/i&gt; Genus.</title>
        <authorList>
            <person name="Harrop T.W.R."/>
            <person name="Guhlin J."/>
            <person name="McLaughlin G.M."/>
            <person name="Permina E."/>
            <person name="Stockwell P."/>
            <person name="Gilligan J."/>
            <person name="Le Lec M.F."/>
            <person name="Gruber M.A.M."/>
            <person name="Quinn O."/>
            <person name="Lovegrove M."/>
            <person name="Duncan E.J."/>
            <person name="Remnant E.J."/>
            <person name="Van Eeckhoven J."/>
            <person name="Graham B."/>
            <person name="Knapp R.A."/>
            <person name="Langford K.W."/>
            <person name="Kronenberg Z."/>
            <person name="Press M.O."/>
            <person name="Eacker S.M."/>
            <person name="Wilson-Rankin E.E."/>
            <person name="Purcell J."/>
            <person name="Lester P.J."/>
            <person name="Dearden P.K."/>
        </authorList>
    </citation>
    <scope>NUCLEOTIDE SEQUENCE</scope>
    <source>
        <strain evidence="1">Marl-1</strain>
    </source>
</reference>